<gene>
    <name evidence="2" type="ORF">PSJ8397_00090</name>
</gene>
<proteinExistence type="predicted"/>
<accession>A0A1Y5R8E6</accession>
<dbReference type="RefSeq" id="WP_085862595.1">
    <property type="nucleotide sequence ID" value="NZ_FWFT01000001.1"/>
</dbReference>
<keyword evidence="3" id="KW-1185">Reference proteome</keyword>
<dbReference type="EMBL" id="FWFT01000001">
    <property type="protein sequence ID" value="SLN11527.1"/>
    <property type="molecule type" value="Genomic_DNA"/>
</dbReference>
<sequence length="107" mass="11674">MSLSDADAAQALELFDGLGDLSTRKMMGGLCIYHQGTIFAIIHPHGGILIKGAGPFAAELTAMGLEKWHYLRKDGSPTNMPYWHLPDSAMDDPDEAVDLARRALQHL</sequence>
<reference evidence="2 3" key="1">
    <citation type="submission" date="2017-03" db="EMBL/GenBank/DDBJ databases">
        <authorList>
            <person name="Afonso C.L."/>
            <person name="Miller P.J."/>
            <person name="Scott M.A."/>
            <person name="Spackman E."/>
            <person name="Goraichik I."/>
            <person name="Dimitrov K.M."/>
            <person name="Suarez D.L."/>
            <person name="Swayne D.E."/>
        </authorList>
    </citation>
    <scope>NUCLEOTIDE SEQUENCE [LARGE SCALE GENOMIC DNA]</scope>
    <source>
        <strain evidence="2 3">CECT 8397</strain>
    </source>
</reference>
<dbReference type="Gene3D" id="3.30.1460.30">
    <property type="entry name" value="YgaC/TfoX-N like chaperone"/>
    <property type="match status" value="1"/>
</dbReference>
<evidence type="ECO:0000313" key="3">
    <source>
        <dbReference type="Proteomes" id="UP000193623"/>
    </source>
</evidence>
<evidence type="ECO:0000259" key="1">
    <source>
        <dbReference type="Pfam" id="PF04993"/>
    </source>
</evidence>
<dbReference type="SUPFAM" id="SSF159894">
    <property type="entry name" value="YgaC/TfoX-N like"/>
    <property type="match status" value="1"/>
</dbReference>
<protein>
    <recommendedName>
        <fullName evidence="1">TfoX N-terminal domain-containing protein</fullName>
    </recommendedName>
</protein>
<organism evidence="2 3">
    <name type="scientific">Pseudooctadecabacter jejudonensis</name>
    <dbReference type="NCBI Taxonomy" id="1391910"/>
    <lineage>
        <taxon>Bacteria</taxon>
        <taxon>Pseudomonadati</taxon>
        <taxon>Pseudomonadota</taxon>
        <taxon>Alphaproteobacteria</taxon>
        <taxon>Rhodobacterales</taxon>
        <taxon>Paracoccaceae</taxon>
        <taxon>Pseudooctadecabacter</taxon>
    </lineage>
</organism>
<dbReference type="AlphaFoldDB" id="A0A1Y5R8E6"/>
<feature type="domain" description="TfoX N-terminal" evidence="1">
    <location>
        <begin position="13"/>
        <end position="106"/>
    </location>
</feature>
<name>A0A1Y5R8E6_9RHOB</name>
<dbReference type="InterPro" id="IPR007076">
    <property type="entry name" value="TfoX_N"/>
</dbReference>
<dbReference type="Proteomes" id="UP000193623">
    <property type="component" value="Unassembled WGS sequence"/>
</dbReference>
<evidence type="ECO:0000313" key="2">
    <source>
        <dbReference type="EMBL" id="SLN11527.1"/>
    </source>
</evidence>
<dbReference type="OrthoDB" id="1524907at2"/>
<dbReference type="Pfam" id="PF04993">
    <property type="entry name" value="TfoX_N"/>
    <property type="match status" value="1"/>
</dbReference>